<keyword evidence="14" id="KW-1185">Reference proteome</keyword>
<protein>
    <submittedName>
        <fullName evidence="13">M36 family metallopeptidase</fullName>
    </submittedName>
</protein>
<name>A0ABT1KWP7_9ACTN</name>
<evidence type="ECO:0000256" key="12">
    <source>
        <dbReference type="SAM" id="SignalP"/>
    </source>
</evidence>
<feature type="compositionally biased region" description="Low complexity" evidence="11">
    <location>
        <begin position="30"/>
        <end position="40"/>
    </location>
</feature>
<evidence type="ECO:0000256" key="8">
    <source>
        <dbReference type="ARBA" id="ARBA00022833"/>
    </source>
</evidence>
<dbReference type="Gene3D" id="3.10.170.10">
    <property type="match status" value="1"/>
</dbReference>
<dbReference type="Pfam" id="PF02128">
    <property type="entry name" value="Peptidase_M36"/>
    <property type="match status" value="1"/>
</dbReference>
<feature type="chain" id="PRO_5046900329" evidence="12">
    <location>
        <begin position="34"/>
        <end position="1289"/>
    </location>
</feature>
<keyword evidence="9" id="KW-0482">Metalloprotease</keyword>
<evidence type="ECO:0000256" key="6">
    <source>
        <dbReference type="ARBA" id="ARBA00022723"/>
    </source>
</evidence>
<evidence type="ECO:0000256" key="2">
    <source>
        <dbReference type="ARBA" id="ARBA00004613"/>
    </source>
</evidence>
<evidence type="ECO:0000256" key="11">
    <source>
        <dbReference type="SAM" id="MobiDB-lite"/>
    </source>
</evidence>
<organism evidence="13 14">
    <name type="scientific">Nocardioides pinisoli</name>
    <dbReference type="NCBI Taxonomy" id="2950279"/>
    <lineage>
        <taxon>Bacteria</taxon>
        <taxon>Bacillati</taxon>
        <taxon>Actinomycetota</taxon>
        <taxon>Actinomycetes</taxon>
        <taxon>Propionibacteriales</taxon>
        <taxon>Nocardioidaceae</taxon>
        <taxon>Nocardioides</taxon>
    </lineage>
</organism>
<keyword evidence="5" id="KW-0645">Protease</keyword>
<evidence type="ECO:0000313" key="13">
    <source>
        <dbReference type="EMBL" id="MCP3422067.1"/>
    </source>
</evidence>
<dbReference type="Gene3D" id="1.10.390.10">
    <property type="entry name" value="Neutral Protease Domain 2"/>
    <property type="match status" value="1"/>
</dbReference>
<dbReference type="InterPro" id="IPR027268">
    <property type="entry name" value="Peptidase_M4/M1_CTD_sf"/>
</dbReference>
<dbReference type="Proteomes" id="UP001204524">
    <property type="component" value="Unassembled WGS sequence"/>
</dbReference>
<keyword evidence="7" id="KW-0378">Hydrolase</keyword>
<evidence type="ECO:0000256" key="10">
    <source>
        <dbReference type="ARBA" id="ARBA00023145"/>
    </source>
</evidence>
<dbReference type="SUPFAM" id="SSF55486">
    <property type="entry name" value="Metalloproteases ('zincins'), catalytic domain"/>
    <property type="match status" value="1"/>
</dbReference>
<evidence type="ECO:0000256" key="5">
    <source>
        <dbReference type="ARBA" id="ARBA00022670"/>
    </source>
</evidence>
<reference evidence="13 14" key="1">
    <citation type="submission" date="2022-06" db="EMBL/GenBank/DDBJ databases">
        <authorList>
            <person name="So Y."/>
        </authorList>
    </citation>
    <scope>NUCLEOTIDE SEQUENCE [LARGE SCALE GENOMIC DNA]</scope>
    <source>
        <strain evidence="13 14">STR3</strain>
    </source>
</reference>
<dbReference type="RefSeq" id="WP_254181282.1">
    <property type="nucleotide sequence ID" value="NZ_JANARS010000004.1"/>
</dbReference>
<comment type="caution">
    <text evidence="13">The sequence shown here is derived from an EMBL/GenBank/DDBJ whole genome shotgun (WGS) entry which is preliminary data.</text>
</comment>
<feature type="compositionally biased region" description="Low complexity" evidence="11">
    <location>
        <begin position="1155"/>
        <end position="1187"/>
    </location>
</feature>
<keyword evidence="8" id="KW-0862">Zinc</keyword>
<feature type="region of interest" description="Disordered" evidence="11">
    <location>
        <begin position="1130"/>
        <end position="1187"/>
    </location>
</feature>
<evidence type="ECO:0000256" key="3">
    <source>
        <dbReference type="ARBA" id="ARBA00006006"/>
    </source>
</evidence>
<dbReference type="EMBL" id="JANARS010000004">
    <property type="protein sequence ID" value="MCP3422067.1"/>
    <property type="molecule type" value="Genomic_DNA"/>
</dbReference>
<dbReference type="PANTHER" id="PTHR33478:SF1">
    <property type="entry name" value="EXTRACELLULAR METALLOPROTEINASE MEP"/>
    <property type="match status" value="1"/>
</dbReference>
<comment type="similarity">
    <text evidence="3">Belongs to the peptidase M36 family.</text>
</comment>
<dbReference type="InterPro" id="IPR001842">
    <property type="entry name" value="Peptidase_M36"/>
</dbReference>
<keyword evidence="4" id="KW-0964">Secreted</keyword>
<feature type="signal peptide" evidence="12">
    <location>
        <begin position="1"/>
        <end position="33"/>
    </location>
</feature>
<dbReference type="InterPro" id="IPR050371">
    <property type="entry name" value="Fungal_virulence_M36"/>
</dbReference>
<feature type="region of interest" description="Disordered" evidence="11">
    <location>
        <begin position="834"/>
        <end position="854"/>
    </location>
</feature>
<gene>
    <name evidence="13" type="ORF">NCI01_09695</name>
</gene>
<dbReference type="PANTHER" id="PTHR33478">
    <property type="entry name" value="EXTRACELLULAR METALLOPROTEINASE MEP"/>
    <property type="match status" value="1"/>
</dbReference>
<keyword evidence="12" id="KW-0732">Signal</keyword>
<evidence type="ECO:0000256" key="7">
    <source>
        <dbReference type="ARBA" id="ARBA00022801"/>
    </source>
</evidence>
<evidence type="ECO:0000256" key="1">
    <source>
        <dbReference type="ARBA" id="ARBA00001947"/>
    </source>
</evidence>
<evidence type="ECO:0000313" key="14">
    <source>
        <dbReference type="Proteomes" id="UP001204524"/>
    </source>
</evidence>
<sequence length="1289" mass="134548">MTRPRPRLGRTLLAAATLLAISTLTTIASPATAEPETVTPGPTPPDVRTLGDPVAGPGDVDTRGTATPTAAQRRAVAEMGEVTARWGSLGTPASILPADGSLGAAPGTPVEAARAWLRANAEAFGMPAAAVDDLALVSSQRFADSDARAVLFRQDVDGLAPAVGGLVTVGVADGRVAYVSSSLARTTGTLPEATLTPLQGWLKAATDLSVGVPAAQVGDITSTVDRGWTRLTVPGFAQEQQVRRRALPMADGSVRPVLEANVVNVAGGASLAFTTLVDAVTGEVLVRHNKTENHVYNDVFTGTTTATECGPKHAFDLTDDLTRSITAVASGLPVDDFVVKIFKGDSLLVAGDLATNPEVATYSSESIPAGTYAAQVCPFDAASVVAGPYTLAVSTSDSAAPTSGDVVGNPRWRWFTANPTLDSPTETPDNSIIGCWNADAGCTSPPTPLRNVAAFGPWDTVGALPTFTTVGNNANTHEAWASPLTPGGLFQAPVSPERSYTTEFEDDWNNSRCDVAQLVPGGNDIGASVGNLFAAHNRMHDYSYYLGFTEENYNLQLDNGSRGGVGGDQEVGNAQAGAITGGSPSFLGRDNANQVTLQDGTPGITNQYLFEPIAGAFYAPCTDGGLDMGIVGHEYTHAITNRMVGGPDEGLTSEQGGAMGESWGDLVAGEYQFSHGYSNGGNVWAVGAYATGNTETAIRDYSIDDNPLNFSDYGFDSTGPEVHADGEIWNGTMWEVRQALVEKYDDRFPYDDEALQLACAQATPTATPRPVDTCPGNRRWVQLMFDSYLLQQGATSMLDARDAMIAADRMRFDGSNEDVLWAAFARRGMGADASVTDADDHEPTPSFASPTGPNATITFATTGAARIYVGDYEARVTPVADTDPETGLGASAAFTPGTYEMLAVSPDRGFTRWTMTVPAGGGSRTETIGDVVNLASSAAGAAVIGATDGSLNPEALIDGTEATNWGGVTEAQVDEAHPSVAVDLAGDVSTVRRVQVSAHLTPAPESGTGLPLAQEDPDSGSRFTALRQFALEACTTDCGSADAEWTRFYTSPADAFPSTLPRPVAPTLTMRGFDVPDTEAAAVRLVTLENQCTGQEAYAGQQTANDTVPTDCKTGSDRGTIVHASELQVFGEDATLPEQPGTPGTDGGTDGGTGTTDPTTAPTTAPTTDPTTTGTTPATTPATTTAAAVATRTRMIVKRAYQTRRKPAPVLFLTVRSAADREAGTFVVRLAGKRWKVVATQDGTARVRVPRKALRPGRTTVRARFVPADATAFSPSRTRLRSITVASRR</sequence>
<comment type="cofactor">
    <cofactor evidence="1">
        <name>Zn(2+)</name>
        <dbReference type="ChEBI" id="CHEBI:29105"/>
    </cofactor>
</comment>
<keyword evidence="10" id="KW-0865">Zymogen</keyword>
<comment type="subcellular location">
    <subcellularLocation>
        <location evidence="2">Secreted</location>
    </subcellularLocation>
</comment>
<evidence type="ECO:0000256" key="4">
    <source>
        <dbReference type="ARBA" id="ARBA00022525"/>
    </source>
</evidence>
<keyword evidence="6" id="KW-0479">Metal-binding</keyword>
<feature type="region of interest" description="Disordered" evidence="11">
    <location>
        <begin position="30"/>
        <end position="70"/>
    </location>
</feature>
<accession>A0ABT1KWP7</accession>
<evidence type="ECO:0000256" key="9">
    <source>
        <dbReference type="ARBA" id="ARBA00023049"/>
    </source>
</evidence>
<feature type="compositionally biased region" description="Gly residues" evidence="11">
    <location>
        <begin position="1144"/>
        <end position="1154"/>
    </location>
</feature>
<proteinExistence type="inferred from homology"/>